<keyword evidence="3" id="KW-1185">Reference proteome</keyword>
<keyword evidence="1" id="KW-0175">Coiled coil</keyword>
<protein>
    <submittedName>
        <fullName evidence="2">Uncharacterized protein</fullName>
    </submittedName>
</protein>
<proteinExistence type="predicted"/>
<dbReference type="OrthoDB" id="1525252at2"/>
<feature type="coiled-coil region" evidence="1">
    <location>
        <begin position="2"/>
        <end position="33"/>
    </location>
</feature>
<evidence type="ECO:0000256" key="1">
    <source>
        <dbReference type="SAM" id="Coils"/>
    </source>
</evidence>
<name>A0A1M5C3H6_9BACT</name>
<dbReference type="AlphaFoldDB" id="A0A1M5C3H6"/>
<dbReference type="Proteomes" id="UP000184041">
    <property type="component" value="Unassembled WGS sequence"/>
</dbReference>
<gene>
    <name evidence="2" type="ORF">SAMN05443144_10984</name>
</gene>
<accession>A0A1M5C3H6</accession>
<organism evidence="2 3">
    <name type="scientific">Fodinibius roseus</name>
    <dbReference type="NCBI Taxonomy" id="1194090"/>
    <lineage>
        <taxon>Bacteria</taxon>
        <taxon>Pseudomonadati</taxon>
        <taxon>Balneolota</taxon>
        <taxon>Balneolia</taxon>
        <taxon>Balneolales</taxon>
        <taxon>Balneolaceae</taxon>
        <taxon>Fodinibius</taxon>
    </lineage>
</organism>
<evidence type="ECO:0000313" key="2">
    <source>
        <dbReference type="EMBL" id="SHF49289.1"/>
    </source>
</evidence>
<evidence type="ECO:0000313" key="3">
    <source>
        <dbReference type="Proteomes" id="UP000184041"/>
    </source>
</evidence>
<dbReference type="STRING" id="1194090.SAMN05443144_10984"/>
<dbReference type="RefSeq" id="WP_073063151.1">
    <property type="nucleotide sequence ID" value="NZ_FQUS01000009.1"/>
</dbReference>
<reference evidence="2 3" key="1">
    <citation type="submission" date="2016-11" db="EMBL/GenBank/DDBJ databases">
        <authorList>
            <person name="Jaros S."/>
            <person name="Januszkiewicz K."/>
            <person name="Wedrychowicz H."/>
        </authorList>
    </citation>
    <scope>NUCLEOTIDE SEQUENCE [LARGE SCALE GENOMIC DNA]</scope>
    <source>
        <strain evidence="2 3">DSM 21986</strain>
    </source>
</reference>
<sequence length="133" mass="14832">MAKDKKDKLEQKKKELEAELTHIQDELDDSIDRVRSEVSDKLDPKSFIRDHPLPVVGGAVLLGFLLGHNDRHSPGSSTSSASDGKFTSTLVYELKRLATKKALSYVTDFMEQKIDEKAGRHFGSSNGTTEEQQ</sequence>
<dbReference type="EMBL" id="FQUS01000009">
    <property type="protein sequence ID" value="SHF49289.1"/>
    <property type="molecule type" value="Genomic_DNA"/>
</dbReference>